<dbReference type="GO" id="GO:0005198">
    <property type="term" value="F:structural molecule activity"/>
    <property type="evidence" value="ECO:0007669"/>
    <property type="project" value="InterPro"/>
</dbReference>
<proteinExistence type="inferred from homology"/>
<keyword evidence="11" id="KW-0282">Flagellum</keyword>
<keyword evidence="11" id="KW-0966">Cell projection</keyword>
<dbReference type="SUPFAM" id="SSF64518">
    <property type="entry name" value="Phase 1 flagellin"/>
    <property type="match status" value="2"/>
</dbReference>
<dbReference type="InterPro" id="IPR002371">
    <property type="entry name" value="FlgK"/>
</dbReference>
<dbReference type="EMBL" id="PSNW01000003">
    <property type="protein sequence ID" value="PPE74536.1"/>
    <property type="molecule type" value="Genomic_DNA"/>
</dbReference>
<dbReference type="InterPro" id="IPR049119">
    <property type="entry name" value="FlgK_D2-like"/>
</dbReference>
<dbReference type="OrthoDB" id="9802553at2"/>
<sequence>MSDLLSIGVSGLLAYRKALDTAGHNIANVNTPGYSRQRVELGSRIGSPQGDGYIGAGVSSSTVRRLADALITTRLQGDASAYSRAETFAGLASRVDGWLSDADSGLGKPLQGFYDALSGLSSNPASTAARQSLISAGQSLATRYNDMQAQFDGLEGEINQRLSQTADEVTRYAQQVADLNERIVLAKGQSGGQPPNDLLDQRDSLIKEIASRIGITTTEQDDGGINVFTGSGQALVLGRQANSLTVGDDPYGSGRKELFFSGGQNITAQTSGGVIGGLLDFRREVLDPAKSDLGRMAAGLAEAMNEQHAQGMDAKGQMGGDFFADIAGSVYPARANTGSATVSVGLSDAGALTGDDYALSFNGSAWQLTRARDGSSVPLTGSGTAADPLRAEGLSISLGGTPAAGDRYLLKPTANGAAQLRVAITDASRLAAASPVRASAGLSNTGSATVGSIGVTDPSNAGLLSGVSIQFTGPNTYSINGSGSYSWNAGDSIEVNGWSLKLSGSPAAGDSFSVGANTAGSNDNGNARALAKLSTLGVLDGGRSTLSDSQAALVGRAGASAQQASLQLDAQASVRAQTEAEQASLSGVNLDEEAADLVRFQQAYQAAARVIAVANEVFQSLLDAARN</sequence>
<keyword evidence="6" id="KW-0975">Bacterial flagellum</keyword>
<evidence type="ECO:0000259" key="10">
    <source>
        <dbReference type="Pfam" id="PF22638"/>
    </source>
</evidence>
<dbReference type="GO" id="GO:0005576">
    <property type="term" value="C:extracellular region"/>
    <property type="evidence" value="ECO:0007669"/>
    <property type="project" value="UniProtKB-SubCell"/>
</dbReference>
<keyword evidence="5" id="KW-0964">Secreted</keyword>
<evidence type="ECO:0000259" key="9">
    <source>
        <dbReference type="Pfam" id="PF21158"/>
    </source>
</evidence>
<reference evidence="11 12" key="1">
    <citation type="submission" date="2018-02" db="EMBL/GenBank/DDBJ databases">
        <title>Genome sequencing of Solimonas sp. HR-BB.</title>
        <authorList>
            <person name="Lee Y."/>
            <person name="Jeon C.O."/>
        </authorList>
    </citation>
    <scope>NUCLEOTIDE SEQUENCE [LARGE SCALE GENOMIC DNA]</scope>
    <source>
        <strain evidence="11 12">HR-BB</strain>
    </source>
</reference>
<gene>
    <name evidence="11" type="ORF">C3942_07165</name>
</gene>
<comment type="caution">
    <text evidence="11">The sequence shown here is derived from an EMBL/GenBank/DDBJ whole genome shotgun (WGS) entry which is preliminary data.</text>
</comment>
<dbReference type="PANTHER" id="PTHR30033:SF1">
    <property type="entry name" value="FLAGELLAR HOOK-ASSOCIATED PROTEIN 1"/>
    <property type="match status" value="1"/>
</dbReference>
<evidence type="ECO:0000256" key="5">
    <source>
        <dbReference type="ARBA" id="ARBA00022525"/>
    </source>
</evidence>
<evidence type="ECO:0000256" key="6">
    <source>
        <dbReference type="ARBA" id="ARBA00023143"/>
    </source>
</evidence>
<evidence type="ECO:0000313" key="12">
    <source>
        <dbReference type="Proteomes" id="UP000238220"/>
    </source>
</evidence>
<feature type="domain" description="Flagellar basal body rod protein N-terminal" evidence="7">
    <location>
        <begin position="6"/>
        <end position="34"/>
    </location>
</feature>
<organism evidence="11 12">
    <name type="scientific">Solimonas fluminis</name>
    <dbReference type="NCBI Taxonomy" id="2086571"/>
    <lineage>
        <taxon>Bacteria</taxon>
        <taxon>Pseudomonadati</taxon>
        <taxon>Pseudomonadota</taxon>
        <taxon>Gammaproteobacteria</taxon>
        <taxon>Nevskiales</taxon>
        <taxon>Nevskiaceae</taxon>
        <taxon>Solimonas</taxon>
    </lineage>
</organism>
<dbReference type="PANTHER" id="PTHR30033">
    <property type="entry name" value="FLAGELLAR HOOK-ASSOCIATED PROTEIN 1"/>
    <property type="match status" value="1"/>
</dbReference>
<protein>
    <recommendedName>
        <fullName evidence="4">Flagellar hook-associated protein 1</fullName>
    </recommendedName>
</protein>
<dbReference type="Proteomes" id="UP000238220">
    <property type="component" value="Unassembled WGS sequence"/>
</dbReference>
<dbReference type="PRINTS" id="PR01005">
    <property type="entry name" value="FLGHOOKAP1"/>
</dbReference>
<dbReference type="InterPro" id="IPR053927">
    <property type="entry name" value="FlgK_helical"/>
</dbReference>
<dbReference type="Pfam" id="PF06429">
    <property type="entry name" value="Flg_bbr_C"/>
    <property type="match status" value="1"/>
</dbReference>
<keyword evidence="12" id="KW-1185">Reference proteome</keyword>
<dbReference type="InterPro" id="IPR010930">
    <property type="entry name" value="Flg_bb/hook_C_dom"/>
</dbReference>
<keyword evidence="11" id="KW-0969">Cilium</keyword>
<dbReference type="Pfam" id="PF00460">
    <property type="entry name" value="Flg_bb_rod"/>
    <property type="match status" value="1"/>
</dbReference>
<dbReference type="AlphaFoldDB" id="A0A2S5THS1"/>
<evidence type="ECO:0000259" key="8">
    <source>
        <dbReference type="Pfam" id="PF06429"/>
    </source>
</evidence>
<evidence type="ECO:0000256" key="2">
    <source>
        <dbReference type="ARBA" id="ARBA00004613"/>
    </source>
</evidence>
<dbReference type="GO" id="GO:0009424">
    <property type="term" value="C:bacterial-type flagellum hook"/>
    <property type="evidence" value="ECO:0007669"/>
    <property type="project" value="InterPro"/>
</dbReference>
<evidence type="ECO:0000259" key="7">
    <source>
        <dbReference type="Pfam" id="PF00460"/>
    </source>
</evidence>
<dbReference type="RefSeq" id="WP_104229694.1">
    <property type="nucleotide sequence ID" value="NZ_PSNW01000003.1"/>
</dbReference>
<feature type="domain" description="Flagellar hook-associated protein FlgK helical" evidence="10">
    <location>
        <begin position="93"/>
        <end position="323"/>
    </location>
</feature>
<feature type="domain" description="Flagellar hook-associated protein 1 D2-like" evidence="9">
    <location>
        <begin position="335"/>
        <end position="412"/>
    </location>
</feature>
<dbReference type="GO" id="GO:0044780">
    <property type="term" value="P:bacterial-type flagellum assembly"/>
    <property type="evidence" value="ECO:0007669"/>
    <property type="project" value="InterPro"/>
</dbReference>
<dbReference type="Pfam" id="PF21158">
    <property type="entry name" value="flgK_1st_1"/>
    <property type="match status" value="1"/>
</dbReference>
<comment type="similarity">
    <text evidence="3">Belongs to the flagella basal body rod proteins family.</text>
</comment>
<name>A0A2S5THS1_9GAMM</name>
<dbReference type="NCBIfam" id="TIGR02492">
    <property type="entry name" value="flgK_ends"/>
    <property type="match status" value="1"/>
</dbReference>
<dbReference type="Pfam" id="PF22638">
    <property type="entry name" value="FlgK_D1"/>
    <property type="match status" value="1"/>
</dbReference>
<evidence type="ECO:0000313" key="11">
    <source>
        <dbReference type="EMBL" id="PPE74536.1"/>
    </source>
</evidence>
<evidence type="ECO:0000256" key="1">
    <source>
        <dbReference type="ARBA" id="ARBA00004365"/>
    </source>
</evidence>
<dbReference type="InterPro" id="IPR001444">
    <property type="entry name" value="Flag_bb_rod_N"/>
</dbReference>
<accession>A0A2S5THS1</accession>
<comment type="subcellular location">
    <subcellularLocation>
        <location evidence="1">Bacterial flagellum</location>
    </subcellularLocation>
    <subcellularLocation>
        <location evidence="2">Secreted</location>
    </subcellularLocation>
</comment>
<evidence type="ECO:0000256" key="4">
    <source>
        <dbReference type="ARBA" id="ARBA00016244"/>
    </source>
</evidence>
<feature type="domain" description="Flagellar basal-body/hook protein C-terminal" evidence="8">
    <location>
        <begin position="586"/>
        <end position="623"/>
    </location>
</feature>
<evidence type="ECO:0000256" key="3">
    <source>
        <dbReference type="ARBA" id="ARBA00009677"/>
    </source>
</evidence>